<organism evidence="1 2">
    <name type="scientific">Romanomermis culicivorax</name>
    <name type="common">Nematode worm</name>
    <dbReference type="NCBI Taxonomy" id="13658"/>
    <lineage>
        <taxon>Eukaryota</taxon>
        <taxon>Metazoa</taxon>
        <taxon>Ecdysozoa</taxon>
        <taxon>Nematoda</taxon>
        <taxon>Enoplea</taxon>
        <taxon>Dorylaimia</taxon>
        <taxon>Mermithida</taxon>
        <taxon>Mermithoidea</taxon>
        <taxon>Mermithidae</taxon>
        <taxon>Romanomermis</taxon>
    </lineage>
</organism>
<dbReference type="Proteomes" id="UP000887565">
    <property type="component" value="Unplaced"/>
</dbReference>
<protein>
    <submittedName>
        <fullName evidence="2">Uncharacterized protein</fullName>
    </submittedName>
</protein>
<dbReference type="WBParaSite" id="nRc.2.0.1.t26519-RA">
    <property type="protein sequence ID" value="nRc.2.0.1.t26519-RA"/>
    <property type="gene ID" value="nRc.2.0.1.g26519"/>
</dbReference>
<keyword evidence="1" id="KW-1185">Reference proteome</keyword>
<sequence>MHDAGLNGCPRIGCTDGLGQPLQAIDHGDQDVLAAARLEFVEHLEPELGALGLLDPEAQHVALAVGLDAQGQIDGLVADHAVVADLDPQRIEEHHR</sequence>
<name>A0A915JK06_ROMCU</name>
<proteinExistence type="predicted"/>
<dbReference type="AlphaFoldDB" id="A0A915JK06"/>
<reference evidence="2" key="1">
    <citation type="submission" date="2022-11" db="UniProtKB">
        <authorList>
            <consortium name="WormBaseParasite"/>
        </authorList>
    </citation>
    <scope>IDENTIFICATION</scope>
</reference>
<evidence type="ECO:0000313" key="1">
    <source>
        <dbReference type="Proteomes" id="UP000887565"/>
    </source>
</evidence>
<evidence type="ECO:0000313" key="2">
    <source>
        <dbReference type="WBParaSite" id="nRc.2.0.1.t26519-RA"/>
    </source>
</evidence>
<accession>A0A915JK06</accession>